<feature type="region of interest" description="Disordered" evidence="1">
    <location>
        <begin position="1"/>
        <end position="21"/>
    </location>
</feature>
<dbReference type="Proteomes" id="UP000187203">
    <property type="component" value="Unassembled WGS sequence"/>
</dbReference>
<sequence length="53" mass="5931">MARLELEHTLNERSSHRGNGNIPIEDGIAITKYQNREGWAAIPFIIAKLSGLK</sequence>
<feature type="compositionally biased region" description="Basic and acidic residues" evidence="1">
    <location>
        <begin position="1"/>
        <end position="15"/>
    </location>
</feature>
<dbReference type="EMBL" id="AWUE01001083">
    <property type="protein sequence ID" value="OMP14225.1"/>
    <property type="molecule type" value="Genomic_DNA"/>
</dbReference>
<keyword evidence="3" id="KW-1185">Reference proteome</keyword>
<dbReference type="AlphaFoldDB" id="A0A1R3L4F8"/>
<evidence type="ECO:0000256" key="1">
    <source>
        <dbReference type="SAM" id="MobiDB-lite"/>
    </source>
</evidence>
<accession>A0A1R3L4F8</accession>
<comment type="caution">
    <text evidence="2">The sequence shown here is derived from an EMBL/GenBank/DDBJ whole genome shotgun (WGS) entry which is preliminary data.</text>
</comment>
<dbReference type="OrthoDB" id="8904098at2759"/>
<name>A0A1R3L4F8_9ROSI</name>
<evidence type="ECO:0000313" key="2">
    <source>
        <dbReference type="EMBL" id="OMP14225.1"/>
    </source>
</evidence>
<organism evidence="2 3">
    <name type="scientific">Corchorus olitorius</name>
    <dbReference type="NCBI Taxonomy" id="93759"/>
    <lineage>
        <taxon>Eukaryota</taxon>
        <taxon>Viridiplantae</taxon>
        <taxon>Streptophyta</taxon>
        <taxon>Embryophyta</taxon>
        <taxon>Tracheophyta</taxon>
        <taxon>Spermatophyta</taxon>
        <taxon>Magnoliopsida</taxon>
        <taxon>eudicotyledons</taxon>
        <taxon>Gunneridae</taxon>
        <taxon>Pentapetalae</taxon>
        <taxon>rosids</taxon>
        <taxon>malvids</taxon>
        <taxon>Malvales</taxon>
        <taxon>Malvaceae</taxon>
        <taxon>Grewioideae</taxon>
        <taxon>Apeibeae</taxon>
        <taxon>Corchorus</taxon>
    </lineage>
</organism>
<gene>
    <name evidence="2" type="ORF">COLO4_00158</name>
</gene>
<reference evidence="3" key="1">
    <citation type="submission" date="2013-09" db="EMBL/GenBank/DDBJ databases">
        <title>Corchorus olitorius genome sequencing.</title>
        <authorList>
            <person name="Alam M."/>
            <person name="Haque M.S."/>
            <person name="Islam M.S."/>
            <person name="Emdad E.M."/>
            <person name="Islam M.M."/>
            <person name="Ahmed B."/>
            <person name="Halim A."/>
            <person name="Hossen Q.M.M."/>
            <person name="Hossain M.Z."/>
            <person name="Ahmed R."/>
            <person name="Khan M.M."/>
            <person name="Islam R."/>
            <person name="Rashid M.M."/>
            <person name="Khan S.A."/>
            <person name="Rahman M.S."/>
            <person name="Alam M."/>
            <person name="Yahiya A.S."/>
            <person name="Khan M.S."/>
            <person name="Azam M.S."/>
            <person name="Haque T."/>
            <person name="Lashkar M.Z.H."/>
            <person name="Akhand A.I."/>
            <person name="Morshed G."/>
            <person name="Roy S."/>
            <person name="Uddin K.S."/>
            <person name="Rabeya T."/>
            <person name="Hossain A.S."/>
            <person name="Chowdhury A."/>
            <person name="Snigdha A.R."/>
            <person name="Mortoza M.S."/>
            <person name="Matin S.A."/>
            <person name="Hoque S.M.E."/>
            <person name="Islam M.K."/>
            <person name="Roy D.K."/>
            <person name="Haider R."/>
            <person name="Moosa M.M."/>
            <person name="Elias S.M."/>
            <person name="Hasan A.M."/>
            <person name="Jahan S."/>
            <person name="Shafiuddin M."/>
            <person name="Mahmood N."/>
            <person name="Shommy N.S."/>
        </authorList>
    </citation>
    <scope>NUCLEOTIDE SEQUENCE [LARGE SCALE GENOMIC DNA]</scope>
    <source>
        <strain evidence="3">cv. O-4</strain>
    </source>
</reference>
<protein>
    <submittedName>
        <fullName evidence="2">Uncharacterized protein</fullName>
    </submittedName>
</protein>
<evidence type="ECO:0000313" key="3">
    <source>
        <dbReference type="Proteomes" id="UP000187203"/>
    </source>
</evidence>
<proteinExistence type="predicted"/>